<dbReference type="PANTHER" id="PTHR36964:SF1">
    <property type="entry name" value="PROTEIN-METHIONINE-SULFOXIDE REDUCTASE HEME-BINDING SUBUNIT MSRQ"/>
    <property type="match status" value="1"/>
</dbReference>
<keyword evidence="5 7" id="KW-0408">Iron</keyword>
<keyword evidence="7" id="KW-0288">FMN</keyword>
<comment type="similarity">
    <text evidence="7">Belongs to the MsrQ family.</text>
</comment>
<proteinExistence type="inferred from homology"/>
<accession>A0ABU9EEN5</accession>
<comment type="cofactor">
    <cofactor evidence="7">
        <name>heme b</name>
        <dbReference type="ChEBI" id="CHEBI:60344"/>
    </cofactor>
    <text evidence="7">Binds 1 heme b (iron(II)-protoporphyrin IX) group per subunit.</text>
</comment>
<feature type="transmembrane region" description="Helical" evidence="7">
    <location>
        <begin position="79"/>
        <end position="98"/>
    </location>
</feature>
<keyword evidence="10" id="KW-1185">Reference proteome</keyword>
<keyword evidence="7" id="KW-0285">Flavoprotein</keyword>
<feature type="transmembrane region" description="Helical" evidence="7">
    <location>
        <begin position="172"/>
        <end position="192"/>
    </location>
</feature>
<dbReference type="RefSeq" id="WP_405280199.1">
    <property type="nucleotide sequence ID" value="NZ_JBBHLI010000013.1"/>
</dbReference>
<keyword evidence="3 7" id="KW-0812">Transmembrane</keyword>
<evidence type="ECO:0000256" key="7">
    <source>
        <dbReference type="HAMAP-Rule" id="MF_01207"/>
    </source>
</evidence>
<evidence type="ECO:0000256" key="6">
    <source>
        <dbReference type="ARBA" id="ARBA00023136"/>
    </source>
</evidence>
<evidence type="ECO:0000313" key="10">
    <source>
        <dbReference type="Proteomes" id="UP001484239"/>
    </source>
</evidence>
<evidence type="ECO:0000256" key="1">
    <source>
        <dbReference type="ARBA" id="ARBA00004141"/>
    </source>
</evidence>
<comment type="subcellular location">
    <subcellularLocation>
        <location evidence="7">Cell membrane</location>
        <topology evidence="7">Multi-pass membrane protein</topology>
    </subcellularLocation>
    <subcellularLocation>
        <location evidence="1">Membrane</location>
        <topology evidence="1">Multi-pass membrane protein</topology>
    </subcellularLocation>
</comment>
<keyword evidence="7" id="KW-0349">Heme</keyword>
<comment type="function">
    <text evidence="7">Part of the MsrPQ system that repairs oxidized cell envelope proteins containing methionine sulfoxide residues (Met-O), using respiratory chain electrons. Thus protects these proteins from oxidative-stress damage caused by reactive species of oxygen and chlorine. MsrPQ is essential for the maintenance of envelope integrity under bleach stress, rescuing a wide series of structurally unrelated cell envelope proteins from methionine oxidation. MsrQ provides electrons for reduction to the reductase catalytic subunit MsrP, using the quinone pool of the respiratory chain.</text>
</comment>
<feature type="domain" description="Ferric oxidoreductase" evidence="8">
    <location>
        <begin position="50"/>
        <end position="159"/>
    </location>
</feature>
<reference evidence="9 10" key="1">
    <citation type="submission" date="2024-02" db="EMBL/GenBank/DDBJ databases">
        <title>A novel Gemmatimonadota bacterium.</title>
        <authorList>
            <person name="Du Z.-J."/>
            <person name="Ye Y.-Q."/>
        </authorList>
    </citation>
    <scope>NUCLEOTIDE SEQUENCE [LARGE SCALE GENOMIC DNA]</scope>
    <source>
        <strain evidence="9 10">DH-20</strain>
    </source>
</reference>
<protein>
    <recommendedName>
        <fullName evidence="7">Protein-methionine-sulfoxide reductase heme-binding subunit MsrQ</fullName>
    </recommendedName>
    <alternativeName>
        <fullName evidence="7">Flavocytochrome MsrQ</fullName>
    </alternativeName>
</protein>
<feature type="transmembrane region" description="Helical" evidence="7">
    <location>
        <begin position="48"/>
        <end position="67"/>
    </location>
</feature>
<dbReference type="EMBL" id="JBBHLI010000013">
    <property type="protein sequence ID" value="MEK9502597.1"/>
    <property type="molecule type" value="Genomic_DNA"/>
</dbReference>
<keyword evidence="2 7" id="KW-0813">Transport</keyword>
<dbReference type="PANTHER" id="PTHR36964">
    <property type="entry name" value="PROTEIN-METHIONINE-SULFOXIDE REDUCTASE HEME-BINDING SUBUNIT MSRQ"/>
    <property type="match status" value="1"/>
</dbReference>
<gene>
    <name evidence="7" type="primary">msrQ</name>
    <name evidence="9" type="ORF">WI372_16505</name>
</gene>
<organism evidence="9 10">
    <name type="scientific">Gaopeijia maritima</name>
    <dbReference type="NCBI Taxonomy" id="3119007"/>
    <lineage>
        <taxon>Bacteria</taxon>
        <taxon>Pseudomonadati</taxon>
        <taxon>Gemmatimonadota</taxon>
        <taxon>Longimicrobiia</taxon>
        <taxon>Gaopeijiales</taxon>
        <taxon>Gaopeijiaceae</taxon>
        <taxon>Gaopeijia</taxon>
    </lineage>
</organism>
<feature type="transmembrane region" description="Helical" evidence="7">
    <location>
        <begin position="118"/>
        <end position="137"/>
    </location>
</feature>
<evidence type="ECO:0000259" key="8">
    <source>
        <dbReference type="Pfam" id="PF01794"/>
    </source>
</evidence>
<keyword evidence="7" id="KW-0479">Metal-binding</keyword>
<feature type="transmembrane region" description="Helical" evidence="7">
    <location>
        <begin position="9"/>
        <end position="28"/>
    </location>
</feature>
<keyword evidence="4 7" id="KW-1133">Transmembrane helix</keyword>
<comment type="caution">
    <text evidence="9">The sequence shown here is derived from an EMBL/GenBank/DDBJ whole genome shotgun (WGS) entry which is preliminary data.</text>
</comment>
<dbReference type="HAMAP" id="MF_01207">
    <property type="entry name" value="MsrQ"/>
    <property type="match status" value="1"/>
</dbReference>
<name>A0ABU9EEN5_9BACT</name>
<keyword evidence="7" id="KW-1003">Cell membrane</keyword>
<comment type="subunit">
    <text evidence="7">Heterodimer of a catalytic subunit (MsrP) and a heme-binding subunit (MsrQ).</text>
</comment>
<evidence type="ECO:0000256" key="5">
    <source>
        <dbReference type="ARBA" id="ARBA00023004"/>
    </source>
</evidence>
<dbReference type="InterPro" id="IPR022837">
    <property type="entry name" value="MsrQ-like"/>
</dbReference>
<sequence>MNAARARIVALKTGVWLACLVPLAWSIWRFARGEASVDPVEEWLHRSGKTAVIILVISLAVTPVRRLTGWNGAQKFRRLLGLFAFFYAVLHVAVYLYFEQGLAWSFILEDVTERPFIVSGTVAFLLLVPLALSSTRGSIRRLGRSWARLHKLVYLAMAAVLLHYVWGQKADIRDPLIVAGIVVLLLGVRLYYWGRKRAARAAAAEG</sequence>
<evidence type="ECO:0000256" key="2">
    <source>
        <dbReference type="ARBA" id="ARBA00022448"/>
    </source>
</evidence>
<evidence type="ECO:0000256" key="3">
    <source>
        <dbReference type="ARBA" id="ARBA00022692"/>
    </source>
</evidence>
<evidence type="ECO:0000313" key="9">
    <source>
        <dbReference type="EMBL" id="MEK9502597.1"/>
    </source>
</evidence>
<keyword evidence="6 7" id="KW-0472">Membrane</keyword>
<feature type="transmembrane region" description="Helical" evidence="7">
    <location>
        <begin position="149"/>
        <end position="166"/>
    </location>
</feature>
<comment type="cofactor">
    <cofactor evidence="7">
        <name>FMN</name>
        <dbReference type="ChEBI" id="CHEBI:58210"/>
    </cofactor>
    <text evidence="7">Binds 1 FMN per subunit.</text>
</comment>
<keyword evidence="7" id="KW-0249">Electron transport</keyword>
<dbReference type="Proteomes" id="UP001484239">
    <property type="component" value="Unassembled WGS sequence"/>
</dbReference>
<dbReference type="InterPro" id="IPR013130">
    <property type="entry name" value="Fe3_Rdtase_TM_dom"/>
</dbReference>
<dbReference type="Pfam" id="PF01794">
    <property type="entry name" value="Ferric_reduct"/>
    <property type="match status" value="1"/>
</dbReference>
<evidence type="ECO:0000256" key="4">
    <source>
        <dbReference type="ARBA" id="ARBA00022989"/>
    </source>
</evidence>